<dbReference type="EMBL" id="BMME01000001">
    <property type="protein sequence ID" value="GGK14424.1"/>
    <property type="molecule type" value="Genomic_DNA"/>
</dbReference>
<keyword evidence="2" id="KW-1185">Reference proteome</keyword>
<name>A0ABQ2EKG7_9GAMM</name>
<proteinExistence type="predicted"/>
<protein>
    <submittedName>
        <fullName evidence="1">Uncharacterized protein</fullName>
    </submittedName>
</protein>
<sequence>MYATTGFPHHLHWSSFELADAVPRRLSELYRFDVRLDAPGLACANNGDARRGRTTHHYLPASTLPDMFRID</sequence>
<dbReference type="Proteomes" id="UP000599009">
    <property type="component" value="Unassembled WGS sequence"/>
</dbReference>
<organism evidence="1 2">
    <name type="scientific">Luteimonas terricola</name>
    <dbReference type="NCBI Taxonomy" id="645597"/>
    <lineage>
        <taxon>Bacteria</taxon>
        <taxon>Pseudomonadati</taxon>
        <taxon>Pseudomonadota</taxon>
        <taxon>Gammaproteobacteria</taxon>
        <taxon>Lysobacterales</taxon>
        <taxon>Lysobacteraceae</taxon>
        <taxon>Luteimonas</taxon>
    </lineage>
</organism>
<accession>A0ABQ2EKG7</accession>
<comment type="caution">
    <text evidence="1">The sequence shown here is derived from an EMBL/GenBank/DDBJ whole genome shotgun (WGS) entry which is preliminary data.</text>
</comment>
<reference evidence="2" key="1">
    <citation type="journal article" date="2019" name="Int. J. Syst. Evol. Microbiol.">
        <title>The Global Catalogue of Microorganisms (GCM) 10K type strain sequencing project: providing services to taxonomists for standard genome sequencing and annotation.</title>
        <authorList>
            <consortium name="The Broad Institute Genomics Platform"/>
            <consortium name="The Broad Institute Genome Sequencing Center for Infectious Disease"/>
            <person name="Wu L."/>
            <person name="Ma J."/>
        </authorList>
    </citation>
    <scope>NUCLEOTIDE SEQUENCE [LARGE SCALE GENOMIC DNA]</scope>
    <source>
        <strain evidence="2">CGMCC 1.8985</strain>
    </source>
</reference>
<evidence type="ECO:0000313" key="2">
    <source>
        <dbReference type="Proteomes" id="UP000599009"/>
    </source>
</evidence>
<dbReference type="RefSeq" id="WP_132986039.1">
    <property type="nucleotide sequence ID" value="NZ_BMME01000001.1"/>
</dbReference>
<gene>
    <name evidence="1" type="ORF">GCM10011394_24580</name>
</gene>
<evidence type="ECO:0000313" key="1">
    <source>
        <dbReference type="EMBL" id="GGK14424.1"/>
    </source>
</evidence>